<dbReference type="Proteomes" id="UP000076532">
    <property type="component" value="Unassembled WGS sequence"/>
</dbReference>
<feature type="non-terminal residue" evidence="1">
    <location>
        <position position="1"/>
    </location>
</feature>
<protein>
    <submittedName>
        <fullName evidence="1">Uncharacterized protein</fullName>
    </submittedName>
</protein>
<sequence>AENAKMALPAWYHIGTEDHPTGLHRRQTSECLKTTHNLRLISDVMNTTRRLRDNSPNHTHRVRSNCACRYCKEDKILGCTNPHACCEAAQGILTRLKPKWHPLNNPQQDDLTLTNSRLKINETAMSEEGFVTFDPSIKRDEDISHIVRAF</sequence>
<evidence type="ECO:0000313" key="2">
    <source>
        <dbReference type="Proteomes" id="UP000076532"/>
    </source>
</evidence>
<reference evidence="1 2" key="1">
    <citation type="journal article" date="2016" name="Mol. Biol. Evol.">
        <title>Comparative Genomics of Early-Diverging Mushroom-Forming Fungi Provides Insights into the Origins of Lignocellulose Decay Capabilities.</title>
        <authorList>
            <person name="Nagy L.G."/>
            <person name="Riley R."/>
            <person name="Tritt A."/>
            <person name="Adam C."/>
            <person name="Daum C."/>
            <person name="Floudas D."/>
            <person name="Sun H."/>
            <person name="Yadav J.S."/>
            <person name="Pangilinan J."/>
            <person name="Larsson K.H."/>
            <person name="Matsuura K."/>
            <person name="Barry K."/>
            <person name="Labutti K."/>
            <person name="Kuo R."/>
            <person name="Ohm R.A."/>
            <person name="Bhattacharya S.S."/>
            <person name="Shirouzu T."/>
            <person name="Yoshinaga Y."/>
            <person name="Martin F.M."/>
            <person name="Grigoriev I.V."/>
            <person name="Hibbett D.S."/>
        </authorList>
    </citation>
    <scope>NUCLEOTIDE SEQUENCE [LARGE SCALE GENOMIC DNA]</scope>
    <source>
        <strain evidence="1 2">CBS 109695</strain>
    </source>
</reference>
<name>A0A166A222_9AGAM</name>
<keyword evidence="2" id="KW-1185">Reference proteome</keyword>
<dbReference type="OrthoDB" id="2205812at2759"/>
<proteinExistence type="predicted"/>
<accession>A0A166A222</accession>
<gene>
    <name evidence="1" type="ORF">FIBSPDRAFT_707547</name>
</gene>
<feature type="non-terminal residue" evidence="1">
    <location>
        <position position="150"/>
    </location>
</feature>
<organism evidence="1 2">
    <name type="scientific">Athelia psychrophila</name>
    <dbReference type="NCBI Taxonomy" id="1759441"/>
    <lineage>
        <taxon>Eukaryota</taxon>
        <taxon>Fungi</taxon>
        <taxon>Dikarya</taxon>
        <taxon>Basidiomycota</taxon>
        <taxon>Agaricomycotina</taxon>
        <taxon>Agaricomycetes</taxon>
        <taxon>Agaricomycetidae</taxon>
        <taxon>Atheliales</taxon>
        <taxon>Atheliaceae</taxon>
        <taxon>Athelia</taxon>
    </lineage>
</organism>
<dbReference type="AlphaFoldDB" id="A0A166A222"/>
<dbReference type="EMBL" id="KV417667">
    <property type="protein sequence ID" value="KZP11170.1"/>
    <property type="molecule type" value="Genomic_DNA"/>
</dbReference>
<evidence type="ECO:0000313" key="1">
    <source>
        <dbReference type="EMBL" id="KZP11170.1"/>
    </source>
</evidence>